<sequence length="77" mass="8799">MVTSIQLDNKTKTRLEKMKSFPKESYDDVVNRLLNVVEDDEGILSNRTIKNIEKSLAEIKAGKVVSHEEVKKRLGLK</sequence>
<keyword evidence="2" id="KW-1185">Reference proteome</keyword>
<dbReference type="Pfam" id="PF24434">
    <property type="entry name" value="DUF7557"/>
    <property type="match status" value="1"/>
</dbReference>
<dbReference type="OrthoDB" id="7794at2157"/>
<name>A0A3G1AZY0_9ARCH</name>
<reference evidence="1 2" key="1">
    <citation type="journal article" date="2016" name="Sci. Rep.">
        <title>A novel ammonia-oxidizing archaeon from wastewater treatment plant: Its enrichment, physiological and genomic characteristics.</title>
        <authorList>
            <person name="Li Y."/>
            <person name="Ding K."/>
            <person name="Wen X."/>
            <person name="Zhang B."/>
            <person name="Shen B."/>
            <person name="Yang Y."/>
        </authorList>
    </citation>
    <scope>NUCLEOTIDE SEQUENCE [LARGE SCALE GENOMIC DNA]</scope>
    <source>
        <strain evidence="1 2">SAT1</strain>
    </source>
</reference>
<evidence type="ECO:0000313" key="1">
    <source>
        <dbReference type="EMBL" id="AJZ75047.1"/>
    </source>
</evidence>
<dbReference type="Proteomes" id="UP000266745">
    <property type="component" value="Chromosome"/>
</dbReference>
<dbReference type="RefSeq" id="WP_048187360.1">
    <property type="nucleotide sequence ID" value="NZ_CP011097.1"/>
</dbReference>
<dbReference type="InterPro" id="IPR055979">
    <property type="entry name" value="DUF7557"/>
</dbReference>
<protein>
    <recommendedName>
        <fullName evidence="3">Antitoxin</fullName>
    </recommendedName>
</protein>
<organism evidence="1 2">
    <name type="scientific">Candidatus Nitrosotenuis cloacae</name>
    <dbReference type="NCBI Taxonomy" id="1603555"/>
    <lineage>
        <taxon>Archaea</taxon>
        <taxon>Nitrososphaerota</taxon>
        <taxon>Candidatus Nitrosotenuis</taxon>
    </lineage>
</organism>
<proteinExistence type="predicted"/>
<dbReference type="GeneID" id="24874760"/>
<dbReference type="KEGG" id="tah:SU86_000020"/>
<dbReference type="STRING" id="1603555.SU86_000020"/>
<evidence type="ECO:0008006" key="3">
    <source>
        <dbReference type="Google" id="ProtNLM"/>
    </source>
</evidence>
<dbReference type="EMBL" id="CP011097">
    <property type="protein sequence ID" value="AJZ75047.1"/>
    <property type="molecule type" value="Genomic_DNA"/>
</dbReference>
<dbReference type="AlphaFoldDB" id="A0A3G1AZY0"/>
<evidence type="ECO:0000313" key="2">
    <source>
        <dbReference type="Proteomes" id="UP000266745"/>
    </source>
</evidence>
<gene>
    <name evidence="1" type="ORF">SU86_000020</name>
</gene>
<accession>A0A3G1AZY0</accession>